<reference evidence="2" key="1">
    <citation type="submission" date="2017-01" db="EMBL/GenBank/DDBJ databases">
        <authorList>
            <person name="Varghese N."/>
            <person name="Submissions S."/>
        </authorList>
    </citation>
    <scope>NUCLEOTIDE SEQUENCE [LARGE SCALE GENOMIC DNA]</scope>
    <source>
        <strain evidence="2">DSM 46698</strain>
    </source>
</reference>
<dbReference type="AlphaFoldDB" id="A0A1N7PS66"/>
<keyword evidence="2" id="KW-1185">Reference proteome</keyword>
<sequence length="129" mass="15019">METIHRGKILKSIVKAHAKTGSKIASDAGYKDGTIYKHFQKQDLPFEIIMKYGIAMNHDVSIEFPEIINEPSYPNFKNKLNSLNSIKSDNIENEWKEKYHTLLEKHHEILLTNISLKERISELEKLLKQ</sequence>
<accession>A0A1N7PS66</accession>
<dbReference type="RefSeq" id="WP_076502865.1">
    <property type="nucleotide sequence ID" value="NZ_FTOP01000020.1"/>
</dbReference>
<dbReference type="OrthoDB" id="981159at2"/>
<proteinExistence type="predicted"/>
<name>A0A1N7PS66_9BACT</name>
<evidence type="ECO:0000313" key="2">
    <source>
        <dbReference type="Proteomes" id="UP000186026"/>
    </source>
</evidence>
<protein>
    <submittedName>
        <fullName evidence="1">Uncharacterized protein</fullName>
    </submittedName>
</protein>
<evidence type="ECO:0000313" key="1">
    <source>
        <dbReference type="EMBL" id="SIT13503.1"/>
    </source>
</evidence>
<dbReference type="STRING" id="529505.SAMN05421761_12011"/>
<gene>
    <name evidence="1" type="ORF">SAMN05421761_12011</name>
</gene>
<dbReference type="EMBL" id="FTOP01000020">
    <property type="protein sequence ID" value="SIT13503.1"/>
    <property type="molecule type" value="Genomic_DNA"/>
</dbReference>
<dbReference type="Proteomes" id="UP000186026">
    <property type="component" value="Unassembled WGS sequence"/>
</dbReference>
<organism evidence="1 2">
    <name type="scientific">Belliella pelovolcani</name>
    <dbReference type="NCBI Taxonomy" id="529505"/>
    <lineage>
        <taxon>Bacteria</taxon>
        <taxon>Pseudomonadati</taxon>
        <taxon>Bacteroidota</taxon>
        <taxon>Cytophagia</taxon>
        <taxon>Cytophagales</taxon>
        <taxon>Cyclobacteriaceae</taxon>
        <taxon>Belliella</taxon>
    </lineage>
</organism>